<comment type="caution">
    <text evidence="2">The sequence shown here is derived from an EMBL/GenBank/DDBJ whole genome shotgun (WGS) entry which is preliminary data.</text>
</comment>
<feature type="transmembrane region" description="Helical" evidence="1">
    <location>
        <begin position="149"/>
        <end position="170"/>
    </location>
</feature>
<accession>A0ABW2QVA7</accession>
<feature type="transmembrane region" description="Helical" evidence="1">
    <location>
        <begin position="39"/>
        <end position="58"/>
    </location>
</feature>
<evidence type="ECO:0008006" key="4">
    <source>
        <dbReference type="Google" id="ProtNLM"/>
    </source>
</evidence>
<dbReference type="EMBL" id="JBHTBQ010000006">
    <property type="protein sequence ID" value="MFC7419004.1"/>
    <property type="molecule type" value="Genomic_DNA"/>
</dbReference>
<keyword evidence="1" id="KW-1133">Transmembrane helix</keyword>
<keyword evidence="1" id="KW-0812">Transmembrane</keyword>
<keyword evidence="3" id="KW-1185">Reference proteome</keyword>
<dbReference type="Proteomes" id="UP001596473">
    <property type="component" value="Unassembled WGS sequence"/>
</dbReference>
<keyword evidence="1" id="KW-0472">Membrane</keyword>
<evidence type="ECO:0000313" key="3">
    <source>
        <dbReference type="Proteomes" id="UP001596473"/>
    </source>
</evidence>
<feature type="transmembrane region" description="Helical" evidence="1">
    <location>
        <begin position="182"/>
        <end position="199"/>
    </location>
</feature>
<reference evidence="3" key="1">
    <citation type="journal article" date="2019" name="Int. J. Syst. Evol. Microbiol.">
        <title>The Global Catalogue of Microorganisms (GCM) 10K type strain sequencing project: providing services to taxonomists for standard genome sequencing and annotation.</title>
        <authorList>
            <consortium name="The Broad Institute Genomics Platform"/>
            <consortium name="The Broad Institute Genome Sequencing Center for Infectious Disease"/>
            <person name="Wu L."/>
            <person name="Ma J."/>
        </authorList>
    </citation>
    <scope>NUCLEOTIDE SEQUENCE [LARGE SCALE GENOMIC DNA]</scope>
    <source>
        <strain evidence="3">CCUG 62945</strain>
    </source>
</reference>
<sequence>MFQPFIAALTGTSVEFFETVVIAYAIIRAGHPREAISAVIFGHLLVFIAAFFLLPAHTAIPVDWLRLIAALLLTAMGLYWAFKSAKRQILNQRPRWVSNPLGKVGITPESLIPLAFSPFVFLVMTKSAVIEATEILLVVFPVAAISGDWPAVLGGAFTGIAIVTLLAMLLHKRLQSIPEVKLKLVIGLLLAGIGISWLLEIYSSTGFQLASPF</sequence>
<organism evidence="2 3">
    <name type="scientific">Iodobacter arcticus</name>
    <dbReference type="NCBI Taxonomy" id="590593"/>
    <lineage>
        <taxon>Bacteria</taxon>
        <taxon>Pseudomonadati</taxon>
        <taxon>Pseudomonadota</taxon>
        <taxon>Betaproteobacteria</taxon>
        <taxon>Neisseriales</taxon>
        <taxon>Chitinibacteraceae</taxon>
        <taxon>Iodobacter</taxon>
    </lineage>
</organism>
<feature type="transmembrane region" description="Helical" evidence="1">
    <location>
        <begin position="6"/>
        <end position="27"/>
    </location>
</feature>
<feature type="transmembrane region" description="Helical" evidence="1">
    <location>
        <begin position="64"/>
        <end position="82"/>
    </location>
</feature>
<protein>
    <recommendedName>
        <fullName evidence="4">GDT1 family protein</fullName>
    </recommendedName>
</protein>
<dbReference type="RefSeq" id="WP_380186219.1">
    <property type="nucleotide sequence ID" value="NZ_JBHTBQ010000006.1"/>
</dbReference>
<evidence type="ECO:0000313" key="2">
    <source>
        <dbReference type="EMBL" id="MFC7419004.1"/>
    </source>
</evidence>
<feature type="transmembrane region" description="Helical" evidence="1">
    <location>
        <begin position="119"/>
        <end position="143"/>
    </location>
</feature>
<gene>
    <name evidence="2" type="ORF">ACFQNF_03845</name>
</gene>
<name>A0ABW2QVA7_9NEIS</name>
<proteinExistence type="predicted"/>
<evidence type="ECO:0000256" key="1">
    <source>
        <dbReference type="SAM" id="Phobius"/>
    </source>
</evidence>